<dbReference type="InterPro" id="IPR035979">
    <property type="entry name" value="RBD_domain_sf"/>
</dbReference>
<evidence type="ECO:0000313" key="6">
    <source>
        <dbReference type="Proteomes" id="UP001149090"/>
    </source>
</evidence>
<dbReference type="InterPro" id="IPR050502">
    <property type="entry name" value="Euk_RNA-bind_prot"/>
</dbReference>
<dbReference type="InterPro" id="IPR000504">
    <property type="entry name" value="RRM_dom"/>
</dbReference>
<dbReference type="Pfam" id="PF00076">
    <property type="entry name" value="RRM_1"/>
    <property type="match status" value="2"/>
</dbReference>
<gene>
    <name evidence="5" type="ORF">M0811_02817</name>
</gene>
<feature type="domain" description="RRM" evidence="4">
    <location>
        <begin position="23"/>
        <end position="98"/>
    </location>
</feature>
<keyword evidence="1 2" id="KW-0694">RNA-binding</keyword>
<dbReference type="Proteomes" id="UP001149090">
    <property type="component" value="Unassembled WGS sequence"/>
</dbReference>
<dbReference type="PANTHER" id="PTHR48025">
    <property type="entry name" value="OS02G0815200 PROTEIN"/>
    <property type="match status" value="1"/>
</dbReference>
<accession>A0A9Q0R546</accession>
<dbReference type="PROSITE" id="PS50102">
    <property type="entry name" value="RRM"/>
    <property type="match status" value="2"/>
</dbReference>
<feature type="region of interest" description="Disordered" evidence="3">
    <location>
        <begin position="98"/>
        <end position="147"/>
    </location>
</feature>
<reference evidence="5" key="1">
    <citation type="submission" date="2022-10" db="EMBL/GenBank/DDBJ databases">
        <title>Novel sulphate-reducing endosymbionts in the free-living metamonad Anaeramoeba.</title>
        <authorList>
            <person name="Jerlstrom-Hultqvist J."/>
            <person name="Cepicka I."/>
            <person name="Gallot-Lavallee L."/>
            <person name="Salas-Leiva D."/>
            <person name="Curtis B.A."/>
            <person name="Zahonova K."/>
            <person name="Pipaliya S."/>
            <person name="Dacks J."/>
            <person name="Roger A.J."/>
        </authorList>
    </citation>
    <scope>NUCLEOTIDE SEQUENCE</scope>
    <source>
        <strain evidence="5">BMAN</strain>
    </source>
</reference>
<organism evidence="5 6">
    <name type="scientific">Anaeramoeba ignava</name>
    <name type="common">Anaerobic marine amoeba</name>
    <dbReference type="NCBI Taxonomy" id="1746090"/>
    <lineage>
        <taxon>Eukaryota</taxon>
        <taxon>Metamonada</taxon>
        <taxon>Anaeramoebidae</taxon>
        <taxon>Anaeramoeba</taxon>
    </lineage>
</organism>
<evidence type="ECO:0000256" key="2">
    <source>
        <dbReference type="PROSITE-ProRule" id="PRU00176"/>
    </source>
</evidence>
<dbReference type="GO" id="GO:0005634">
    <property type="term" value="C:nucleus"/>
    <property type="evidence" value="ECO:0007669"/>
    <property type="project" value="TreeGrafter"/>
</dbReference>
<dbReference type="GO" id="GO:0003729">
    <property type="term" value="F:mRNA binding"/>
    <property type="evidence" value="ECO:0007669"/>
    <property type="project" value="TreeGrafter"/>
</dbReference>
<evidence type="ECO:0000313" key="5">
    <source>
        <dbReference type="EMBL" id="KAJ5067629.1"/>
    </source>
</evidence>
<evidence type="ECO:0000256" key="1">
    <source>
        <dbReference type="ARBA" id="ARBA00022884"/>
    </source>
</evidence>
<name>A0A9Q0R546_ANAIG</name>
<dbReference type="OrthoDB" id="439808at2759"/>
<feature type="compositionally biased region" description="Low complexity" evidence="3">
    <location>
        <begin position="120"/>
        <end position="145"/>
    </location>
</feature>
<dbReference type="EMBL" id="JAPDFW010000125">
    <property type="protein sequence ID" value="KAJ5067629.1"/>
    <property type="molecule type" value="Genomic_DNA"/>
</dbReference>
<feature type="compositionally biased region" description="Basic residues" evidence="3">
    <location>
        <begin position="109"/>
        <end position="119"/>
    </location>
</feature>
<sequence>MSTSQNDNELEKPKEALNNEKINTFYIGNLSFATTEENLEKEFSSLGKVIRSKIIRRGDLSSSYGFVDLKCSDPDEIVKQMNKKEIDNREIHVEISKSKNRSRGFQTRRPMRGSMRRPMNRQMRGPMNRPMNRPMRGSMRGSMRGLQRPRNPSQFYYNPYMFPVFVVPPRMQQNQRRQRKKPVKKSETEIHVSNISDNLTSEQLKEIFKSLSVKEARIAYGLNQRSRGFGFVNFETHEDQLKALKLNGQIVQGKRIFIQSAFEKQN</sequence>
<evidence type="ECO:0000256" key="3">
    <source>
        <dbReference type="SAM" id="MobiDB-lite"/>
    </source>
</evidence>
<dbReference type="InterPro" id="IPR012677">
    <property type="entry name" value="Nucleotide-bd_a/b_plait_sf"/>
</dbReference>
<evidence type="ECO:0000259" key="4">
    <source>
        <dbReference type="PROSITE" id="PS50102"/>
    </source>
</evidence>
<dbReference type="PANTHER" id="PTHR48025:SF1">
    <property type="entry name" value="RRM DOMAIN-CONTAINING PROTEIN"/>
    <property type="match status" value="1"/>
</dbReference>
<dbReference type="Gene3D" id="3.30.70.330">
    <property type="match status" value="2"/>
</dbReference>
<comment type="caution">
    <text evidence="5">The sequence shown here is derived from an EMBL/GenBank/DDBJ whole genome shotgun (WGS) entry which is preliminary data.</text>
</comment>
<dbReference type="SUPFAM" id="SSF54928">
    <property type="entry name" value="RNA-binding domain, RBD"/>
    <property type="match status" value="2"/>
</dbReference>
<feature type="domain" description="RRM" evidence="4">
    <location>
        <begin position="188"/>
        <end position="263"/>
    </location>
</feature>
<dbReference type="AlphaFoldDB" id="A0A9Q0R546"/>
<dbReference type="CDD" id="cd00590">
    <property type="entry name" value="RRM_SF"/>
    <property type="match status" value="1"/>
</dbReference>
<dbReference type="SMART" id="SM00360">
    <property type="entry name" value="RRM"/>
    <property type="match status" value="2"/>
</dbReference>
<protein>
    <submittedName>
        <fullName evidence="5">Transformer-2 sex-determining protein</fullName>
    </submittedName>
</protein>
<keyword evidence="6" id="KW-1185">Reference proteome</keyword>
<proteinExistence type="predicted"/>